<sequence>MNIWLASFAGIGIGLVGLFLIATTNRIQKASFVGPSVNRRSVILLRDGLVIHSNEHAQRSLGDLVLPGQSWCRLKDRLATFIDGLPDELPDQPVVLGDTGAKGQQLFLRTDGETRILELGDIHSSGDIAAADTPEDASTEAVEMAVTPMWKTNSDSQIIWSNAAYNALIRDCGAAGEQATQLFNLPVIDTKTARQSRASLETAAGKKHWFEITSQPTETGTLYYASNIDALVTAELAQRNFVQTLTKTFAHLPIGLSVFDKDHRLVLFNPALLDLTRLPVEFLSARPNLLSFFDHMRENRMMPEPKNYTSWRDQLTNVVNAAQDDRYCETWNLPSGLTYKITGRPHPDGAIAFLLEDISAEISLTRRFRSELEMTQSVIDSFDDAVAVFSQLGVLTFCNTAYRTLWDCEPDSAFAEMTIVDATQAWSKACVPTPVWPEIREFVLTLRDRAAWDTGLDLRQGGSLFCSVEPVAAGSTLVRFSKMTAASAVPAATMDTTE</sequence>
<gene>
    <name evidence="1" type="ORF">PFY00_01845</name>
</gene>
<keyword evidence="2" id="KW-1185">Reference proteome</keyword>
<comment type="caution">
    <text evidence="1">The sequence shown here is derived from an EMBL/GenBank/DDBJ whole genome shotgun (WGS) entry which is preliminary data.</text>
</comment>
<dbReference type="Pfam" id="PF12860">
    <property type="entry name" value="PAS_7"/>
    <property type="match status" value="1"/>
</dbReference>
<dbReference type="SUPFAM" id="SSF55785">
    <property type="entry name" value="PYP-like sensor domain (PAS domain)"/>
    <property type="match status" value="1"/>
</dbReference>
<proteinExistence type="predicted"/>
<dbReference type="InterPro" id="IPR035965">
    <property type="entry name" value="PAS-like_dom_sf"/>
</dbReference>
<accession>A0ABT4XND5</accession>
<dbReference type="Proteomes" id="UP001210720">
    <property type="component" value="Unassembled WGS sequence"/>
</dbReference>
<dbReference type="EMBL" id="JAQIOY010000001">
    <property type="protein sequence ID" value="MDA7423459.1"/>
    <property type="molecule type" value="Genomic_DNA"/>
</dbReference>
<dbReference type="RefSeq" id="WP_271430810.1">
    <property type="nucleotide sequence ID" value="NZ_JAQIOY010000001.1"/>
</dbReference>
<evidence type="ECO:0000313" key="2">
    <source>
        <dbReference type="Proteomes" id="UP001210720"/>
    </source>
</evidence>
<protein>
    <submittedName>
        <fullName evidence="1">PAS-domain containing protein</fullName>
    </submittedName>
</protein>
<organism evidence="1 2">
    <name type="scientific">Thalassococcus lentus</name>
    <dbReference type="NCBI Taxonomy" id="1210524"/>
    <lineage>
        <taxon>Bacteria</taxon>
        <taxon>Pseudomonadati</taxon>
        <taxon>Pseudomonadota</taxon>
        <taxon>Alphaproteobacteria</taxon>
        <taxon>Rhodobacterales</taxon>
        <taxon>Roseobacteraceae</taxon>
        <taxon>Thalassococcus</taxon>
    </lineage>
</organism>
<name>A0ABT4XND5_9RHOB</name>
<evidence type="ECO:0000313" key="1">
    <source>
        <dbReference type="EMBL" id="MDA7423459.1"/>
    </source>
</evidence>
<reference evidence="1 2" key="1">
    <citation type="submission" date="2023-01" db="EMBL/GenBank/DDBJ databases">
        <title>Thalassococcus onchidii sp. nov., isolated from a marine invertebrate from the South China Sea.</title>
        <authorList>
            <person name="Xu S."/>
            <person name="Liu Z."/>
            <person name="Xu Y."/>
        </authorList>
    </citation>
    <scope>NUCLEOTIDE SEQUENCE [LARGE SCALE GENOMIC DNA]</scope>
    <source>
        <strain evidence="1 2">KCTC 32084</strain>
    </source>
</reference>